<evidence type="ECO:0000313" key="3">
    <source>
        <dbReference type="EMBL" id="EYT49639.1"/>
    </source>
</evidence>
<comment type="caution">
    <text evidence="3">The sequence shown here is derived from an EMBL/GenBank/DDBJ whole genome shotgun (WGS) entry which is preliminary data.</text>
</comment>
<accession>A0A022KYP3</accession>
<dbReference type="OrthoDB" id="117402at2"/>
<dbReference type="Proteomes" id="UP000019754">
    <property type="component" value="Unassembled WGS sequence"/>
</dbReference>
<reference evidence="3 4" key="1">
    <citation type="journal article" date="2013" name="Genome Announc.">
        <title>Draft genome sequence of an Actinobacterium, Brachybacterium muris strain UCD-AY4.</title>
        <authorList>
            <person name="Lo J.R."/>
            <person name="Lang J.M."/>
            <person name="Darling A.E."/>
            <person name="Eisen J.A."/>
            <person name="Coil D.A."/>
        </authorList>
    </citation>
    <scope>NUCLEOTIDE SEQUENCE [LARGE SCALE GENOMIC DNA]</scope>
    <source>
        <strain evidence="3 4">UCD-AY4</strain>
    </source>
</reference>
<protein>
    <recommendedName>
        <fullName evidence="2">Thioredoxin-like fold domain-containing protein</fullName>
    </recommendedName>
</protein>
<dbReference type="AlphaFoldDB" id="A0A022KYP3"/>
<keyword evidence="1" id="KW-0472">Membrane</keyword>
<sequence length="270" mass="28573">MASSSKSAQSRREAQREAIRQQRQAELRRQRTVRNVVIAVVTVAALVLLAGAGYLIYRSLQPEGPVATPEGVAEDQGYLTLGAPADSGKPVLEIHLDFMCPYCGTFEEINSADVQTIADNEEATVQIVPRRILDRSSTSGDFSTRAANALVCVYEDDPANTMEFQAAMFADQPTQGTAGLSNEEIWAHAQAAGASESVQSCIDNRTYQGWVRGPVDAYAQEKTTGTPYVEIAGEEFQDWATPGALREAVLAAGGGAAPSDGGGASDAGQG</sequence>
<dbReference type="Pfam" id="PF13462">
    <property type="entry name" value="Thioredoxin_4"/>
    <property type="match status" value="1"/>
</dbReference>
<keyword evidence="1" id="KW-1133">Transmembrane helix</keyword>
<dbReference type="EMBL" id="AORC01000008">
    <property type="protein sequence ID" value="EYT49639.1"/>
    <property type="molecule type" value="Genomic_DNA"/>
</dbReference>
<evidence type="ECO:0000256" key="1">
    <source>
        <dbReference type="SAM" id="Phobius"/>
    </source>
</evidence>
<dbReference type="InterPro" id="IPR012336">
    <property type="entry name" value="Thioredoxin-like_fold"/>
</dbReference>
<dbReference type="SUPFAM" id="SSF52833">
    <property type="entry name" value="Thioredoxin-like"/>
    <property type="match status" value="1"/>
</dbReference>
<keyword evidence="4" id="KW-1185">Reference proteome</keyword>
<feature type="domain" description="Thioredoxin-like fold" evidence="2">
    <location>
        <begin position="89"/>
        <end position="249"/>
    </location>
</feature>
<proteinExistence type="predicted"/>
<feature type="transmembrane region" description="Helical" evidence="1">
    <location>
        <begin position="36"/>
        <end position="57"/>
    </location>
</feature>
<name>A0A022KYP3_9MICO</name>
<organism evidence="3 4">
    <name type="scientific">Brachybacterium muris UCD-AY4</name>
    <dbReference type="NCBI Taxonomy" id="1249481"/>
    <lineage>
        <taxon>Bacteria</taxon>
        <taxon>Bacillati</taxon>
        <taxon>Actinomycetota</taxon>
        <taxon>Actinomycetes</taxon>
        <taxon>Micrococcales</taxon>
        <taxon>Dermabacteraceae</taxon>
        <taxon>Brachybacterium</taxon>
    </lineage>
</organism>
<evidence type="ECO:0000259" key="2">
    <source>
        <dbReference type="Pfam" id="PF13462"/>
    </source>
</evidence>
<evidence type="ECO:0000313" key="4">
    <source>
        <dbReference type="Proteomes" id="UP000019754"/>
    </source>
</evidence>
<dbReference type="RefSeq" id="WP_017825002.1">
    <property type="nucleotide sequence ID" value="NZ_KB403093.1"/>
</dbReference>
<dbReference type="InterPro" id="IPR036249">
    <property type="entry name" value="Thioredoxin-like_sf"/>
</dbReference>
<dbReference type="HOGENOM" id="CLU_000288_47_3_11"/>
<keyword evidence="1" id="KW-0812">Transmembrane</keyword>
<dbReference type="Gene3D" id="3.40.30.10">
    <property type="entry name" value="Glutaredoxin"/>
    <property type="match status" value="1"/>
</dbReference>
<dbReference type="STRING" id="1249481.D641_0107360"/>
<gene>
    <name evidence="3" type="ORF">D641_0107360</name>
</gene>